<protein>
    <submittedName>
        <fullName evidence="3">Uncharacterized protein</fullName>
    </submittedName>
</protein>
<sequence>MTRTWIRPVQLGLSALALSMAGWAGAQTAAPADAPPPPPAMMKKAPDKPPMGKHHRPHHRGDKAQHSGDRDPATREAGAAREEARRGKLDTKTPEDQFQRNALARCEVFKTDLDRQACVGRVRSGQVSGSVQDGGTITEYTQQVPVPQ</sequence>
<feature type="region of interest" description="Disordered" evidence="1">
    <location>
        <begin position="27"/>
        <end position="96"/>
    </location>
</feature>
<feature type="region of interest" description="Disordered" evidence="1">
    <location>
        <begin position="123"/>
        <end position="148"/>
    </location>
</feature>
<gene>
    <name evidence="3" type="ORF">CRM82_17785</name>
</gene>
<evidence type="ECO:0000256" key="1">
    <source>
        <dbReference type="SAM" id="MobiDB-lite"/>
    </source>
</evidence>
<feature type="compositionally biased region" description="Polar residues" evidence="1">
    <location>
        <begin position="138"/>
        <end position="148"/>
    </location>
</feature>
<reference evidence="4" key="1">
    <citation type="submission" date="2017-09" db="EMBL/GenBank/DDBJ databases">
        <title>FDA dAtabase for Regulatory Grade micrObial Sequences (FDA-ARGOS): Supporting development and validation of Infectious Disease Dx tests.</title>
        <authorList>
            <person name="Minogue T."/>
            <person name="Wolcott M."/>
            <person name="Wasieloski L."/>
            <person name="Aguilar W."/>
            <person name="Moore D."/>
            <person name="Tallon L."/>
            <person name="Sadzewicz L."/>
            <person name="Ott S."/>
            <person name="Zhao X."/>
            <person name="Nagaraj S."/>
            <person name="Vavikolanu K."/>
            <person name="Aluvathingal J."/>
            <person name="Nadendla S."/>
            <person name="Sichtig H."/>
        </authorList>
    </citation>
    <scope>NUCLEOTIDE SEQUENCE [LARGE SCALE GENOMIC DNA]</scope>
    <source>
        <strain evidence="4">FDAARGOS_394</strain>
    </source>
</reference>
<feature type="compositionally biased region" description="Low complexity" evidence="1">
    <location>
        <begin position="123"/>
        <end position="135"/>
    </location>
</feature>
<dbReference type="STRING" id="1219032.GCA_001515545_00916"/>
<accession>A0A2A7V0Z0</accession>
<name>A0A2A7V0Z0_COMTR</name>
<evidence type="ECO:0000313" key="3">
    <source>
        <dbReference type="EMBL" id="PEH91163.1"/>
    </source>
</evidence>
<feature type="signal peptide" evidence="2">
    <location>
        <begin position="1"/>
        <end position="26"/>
    </location>
</feature>
<evidence type="ECO:0000256" key="2">
    <source>
        <dbReference type="SAM" id="SignalP"/>
    </source>
</evidence>
<dbReference type="RefSeq" id="WP_083520300.1">
    <property type="nucleotide sequence ID" value="NZ_PDEA01000001.1"/>
</dbReference>
<proteinExistence type="predicted"/>
<feature type="chain" id="PRO_5013015541" evidence="2">
    <location>
        <begin position="27"/>
        <end position="148"/>
    </location>
</feature>
<dbReference type="EMBL" id="PDEA01000001">
    <property type="protein sequence ID" value="PEH91163.1"/>
    <property type="molecule type" value="Genomic_DNA"/>
</dbReference>
<comment type="caution">
    <text evidence="3">The sequence shown here is derived from an EMBL/GenBank/DDBJ whole genome shotgun (WGS) entry which is preliminary data.</text>
</comment>
<feature type="compositionally biased region" description="Basic residues" evidence="1">
    <location>
        <begin position="51"/>
        <end position="61"/>
    </location>
</feature>
<evidence type="ECO:0000313" key="4">
    <source>
        <dbReference type="Proteomes" id="UP000220246"/>
    </source>
</evidence>
<dbReference type="AlphaFoldDB" id="A0A2A7V0Z0"/>
<dbReference type="OrthoDB" id="8911869at2"/>
<dbReference type="Proteomes" id="UP000220246">
    <property type="component" value="Unassembled WGS sequence"/>
</dbReference>
<keyword evidence="4" id="KW-1185">Reference proteome</keyword>
<organism evidence="3 4">
    <name type="scientific">Comamonas terrigena</name>
    <dbReference type="NCBI Taxonomy" id="32013"/>
    <lineage>
        <taxon>Bacteria</taxon>
        <taxon>Pseudomonadati</taxon>
        <taxon>Pseudomonadota</taxon>
        <taxon>Betaproteobacteria</taxon>
        <taxon>Burkholderiales</taxon>
        <taxon>Comamonadaceae</taxon>
        <taxon>Comamonas</taxon>
    </lineage>
</organism>
<keyword evidence="2" id="KW-0732">Signal</keyword>
<dbReference type="GeneID" id="80802479"/>
<feature type="compositionally biased region" description="Basic and acidic residues" evidence="1">
    <location>
        <begin position="62"/>
        <end position="96"/>
    </location>
</feature>